<organism evidence="3 4">
    <name type="scientific">Pedobacter kyungheensis</name>
    <dbReference type="NCBI Taxonomy" id="1069985"/>
    <lineage>
        <taxon>Bacteria</taxon>
        <taxon>Pseudomonadati</taxon>
        <taxon>Bacteroidota</taxon>
        <taxon>Sphingobacteriia</taxon>
        <taxon>Sphingobacteriales</taxon>
        <taxon>Sphingobacteriaceae</taxon>
        <taxon>Pedobacter</taxon>
    </lineage>
</organism>
<dbReference type="AlphaFoldDB" id="A0A0C1FMX7"/>
<gene>
    <name evidence="3" type="ORF">OC25_10490</name>
</gene>
<dbReference type="PANTHER" id="PTHR30383:SF5">
    <property type="entry name" value="SGNH HYDROLASE-TYPE ESTERASE DOMAIN-CONTAINING PROTEIN"/>
    <property type="match status" value="1"/>
</dbReference>
<evidence type="ECO:0000259" key="2">
    <source>
        <dbReference type="Pfam" id="PF13472"/>
    </source>
</evidence>
<evidence type="ECO:0000256" key="1">
    <source>
        <dbReference type="SAM" id="SignalP"/>
    </source>
</evidence>
<comment type="caution">
    <text evidence="3">The sequence shown here is derived from an EMBL/GenBank/DDBJ whole genome shotgun (WGS) entry which is preliminary data.</text>
</comment>
<feature type="domain" description="SGNH hydrolase-type esterase" evidence="2">
    <location>
        <begin position="57"/>
        <end position="208"/>
    </location>
</feature>
<evidence type="ECO:0000313" key="4">
    <source>
        <dbReference type="Proteomes" id="UP000031246"/>
    </source>
</evidence>
<dbReference type="EMBL" id="JSYN01000010">
    <property type="protein sequence ID" value="KIA94337.1"/>
    <property type="molecule type" value="Genomic_DNA"/>
</dbReference>
<dbReference type="Gene3D" id="3.40.50.1110">
    <property type="entry name" value="SGNH hydrolase"/>
    <property type="match status" value="1"/>
</dbReference>
<reference evidence="3 4" key="1">
    <citation type="submission" date="2014-10" db="EMBL/GenBank/DDBJ databases">
        <title>Pedobacter Kyungheensis.</title>
        <authorList>
            <person name="Anderson B.M."/>
            <person name="Newman J.D."/>
        </authorList>
    </citation>
    <scope>NUCLEOTIDE SEQUENCE [LARGE SCALE GENOMIC DNA]</scope>
    <source>
        <strain evidence="3 4">KACC 16221</strain>
    </source>
</reference>
<feature type="signal peptide" evidence="1">
    <location>
        <begin position="1"/>
        <end position="20"/>
    </location>
</feature>
<feature type="chain" id="PRO_5002131545" evidence="1">
    <location>
        <begin position="21"/>
        <end position="228"/>
    </location>
</feature>
<dbReference type="OrthoDB" id="9790057at2"/>
<name>A0A0C1FMX7_9SPHI</name>
<keyword evidence="1" id="KW-0732">Signal</keyword>
<dbReference type="GO" id="GO:0004622">
    <property type="term" value="F:phosphatidylcholine lysophospholipase activity"/>
    <property type="evidence" value="ECO:0007669"/>
    <property type="project" value="TreeGrafter"/>
</dbReference>
<dbReference type="Pfam" id="PF13472">
    <property type="entry name" value="Lipase_GDSL_2"/>
    <property type="match status" value="1"/>
</dbReference>
<accession>A0A0C1FMX7</accession>
<dbReference type="PANTHER" id="PTHR30383">
    <property type="entry name" value="THIOESTERASE 1/PROTEASE 1/LYSOPHOSPHOLIPASE L1"/>
    <property type="match status" value="1"/>
</dbReference>
<dbReference type="Proteomes" id="UP000031246">
    <property type="component" value="Unassembled WGS sequence"/>
</dbReference>
<dbReference type="RefSeq" id="WP_039475399.1">
    <property type="nucleotide sequence ID" value="NZ_JSYN01000010.1"/>
</dbReference>
<sequence>MKRLSFVLLCLSFLTLTATAQNKPNFWDDVQVIKKYDQMYKPPVNPVLFVGSSSIRKWDDCTQIFAKYNALNRGIGGAVINDITYYLNDVVFPYQPKQIVLYVGENDLPNDAVTPDTVLNRTINLYKAIRAKLPTVPIVYISIKPSPSRDKFKEKAVASNALIQKFFAGEANTKFVNIYPLMLTKKGQLRPELFVGDMLHMNAAGYAIWRKAVEPHLLKKAQSLKTKD</sequence>
<proteinExistence type="predicted"/>
<dbReference type="SUPFAM" id="SSF52266">
    <property type="entry name" value="SGNH hydrolase"/>
    <property type="match status" value="1"/>
</dbReference>
<dbReference type="InterPro" id="IPR051532">
    <property type="entry name" value="Ester_Hydrolysis_Enzymes"/>
</dbReference>
<dbReference type="InterPro" id="IPR036514">
    <property type="entry name" value="SGNH_hydro_sf"/>
</dbReference>
<keyword evidence="4" id="KW-1185">Reference proteome</keyword>
<protein>
    <submittedName>
        <fullName evidence="3">GDSL family lipase</fullName>
    </submittedName>
</protein>
<evidence type="ECO:0000313" key="3">
    <source>
        <dbReference type="EMBL" id="KIA94337.1"/>
    </source>
</evidence>
<dbReference type="InterPro" id="IPR013830">
    <property type="entry name" value="SGNH_hydro"/>
</dbReference>